<evidence type="ECO:0000256" key="1">
    <source>
        <dbReference type="SAM" id="Coils"/>
    </source>
</evidence>
<dbReference type="Pfam" id="PF00306">
    <property type="entry name" value="ATP-synt_ab_C"/>
    <property type="match status" value="1"/>
</dbReference>
<evidence type="ECO:0000313" key="5">
    <source>
        <dbReference type="Proteomes" id="UP001408789"/>
    </source>
</evidence>
<dbReference type="InterPro" id="IPR005294">
    <property type="entry name" value="ATP_synth_F1_asu"/>
</dbReference>
<accession>A0AAP0DIN9</accession>
<dbReference type="Proteomes" id="UP001408789">
    <property type="component" value="Unassembled WGS sequence"/>
</dbReference>
<protein>
    <recommendedName>
        <fullName evidence="3">ATP synthase alpha subunit C-terminal domain-containing protein</fullName>
    </recommendedName>
</protein>
<feature type="transmembrane region" description="Helical" evidence="2">
    <location>
        <begin position="106"/>
        <end position="129"/>
    </location>
</feature>
<dbReference type="SUPFAM" id="SSF47917">
    <property type="entry name" value="C-terminal domain of alpha and beta subunits of F1 ATP synthase"/>
    <property type="match status" value="1"/>
</dbReference>
<feature type="domain" description="ATP synthase alpha subunit C-terminal" evidence="3">
    <location>
        <begin position="1"/>
        <end position="44"/>
    </location>
</feature>
<feature type="coiled-coil region" evidence="1">
    <location>
        <begin position="76"/>
        <end position="103"/>
    </location>
</feature>
<comment type="caution">
    <text evidence="4">The sequence shown here is derived from an EMBL/GenBank/DDBJ whole genome shotgun (WGS) entry which is preliminary data.</text>
</comment>
<keyword evidence="1" id="KW-0175">Coiled coil</keyword>
<evidence type="ECO:0000256" key="2">
    <source>
        <dbReference type="SAM" id="Phobius"/>
    </source>
</evidence>
<dbReference type="GO" id="GO:0045259">
    <property type="term" value="C:proton-transporting ATP synthase complex"/>
    <property type="evidence" value="ECO:0007669"/>
    <property type="project" value="InterPro"/>
</dbReference>
<keyword evidence="2" id="KW-1133">Transmembrane helix</keyword>
<dbReference type="InterPro" id="IPR000793">
    <property type="entry name" value="ATP_synth_asu_C"/>
</dbReference>
<dbReference type="GO" id="GO:0043531">
    <property type="term" value="F:ADP binding"/>
    <property type="evidence" value="ECO:0007669"/>
    <property type="project" value="TreeGrafter"/>
</dbReference>
<proteinExistence type="predicted"/>
<dbReference type="Gene3D" id="1.20.150.20">
    <property type="entry name" value="ATP synthase alpha/beta chain, C-terminal domain"/>
    <property type="match status" value="1"/>
</dbReference>
<reference evidence="4 5" key="1">
    <citation type="submission" date="2024-04" db="EMBL/GenBank/DDBJ databases">
        <title>The reference genome of an endangered Asteraceae, Deinandra increscens subsp. villosa, native to the Central Coast of California.</title>
        <authorList>
            <person name="Guilliams M."/>
            <person name="Hasenstab-Lehman K."/>
            <person name="Meyer R."/>
            <person name="Mcevoy S."/>
        </authorList>
    </citation>
    <scope>NUCLEOTIDE SEQUENCE [LARGE SCALE GENOMIC DNA]</scope>
    <source>
        <tissue evidence="4">Leaf</tissue>
    </source>
</reference>
<dbReference type="GO" id="GO:0005524">
    <property type="term" value="F:ATP binding"/>
    <property type="evidence" value="ECO:0007669"/>
    <property type="project" value="TreeGrafter"/>
</dbReference>
<sequence>MKQVCGSSKLELTQYREVAALAQLGSDLDAATQALLNRGARLTEGHIDRFRHRDIPELTERITSIEEARHQDDLAFLTMRDRLHQAERRAADAKQRAAGERERSEAVVALFGASAVLADTVLFISTFGLRFI</sequence>
<keyword evidence="5" id="KW-1185">Reference proteome</keyword>
<name>A0AAP0DIN9_9ASTR</name>
<dbReference type="PANTHER" id="PTHR48082">
    <property type="entry name" value="ATP SYNTHASE SUBUNIT ALPHA, MITOCHONDRIAL"/>
    <property type="match status" value="1"/>
</dbReference>
<gene>
    <name evidence="4" type="ORF">SSX86_008228</name>
</gene>
<dbReference type="GO" id="GO:0046933">
    <property type="term" value="F:proton-transporting ATP synthase activity, rotational mechanism"/>
    <property type="evidence" value="ECO:0007669"/>
    <property type="project" value="InterPro"/>
</dbReference>
<evidence type="ECO:0000259" key="3">
    <source>
        <dbReference type="Pfam" id="PF00306"/>
    </source>
</evidence>
<dbReference type="PANTHER" id="PTHR48082:SF2">
    <property type="entry name" value="ATP SYNTHASE SUBUNIT ALPHA, MITOCHONDRIAL"/>
    <property type="match status" value="1"/>
</dbReference>
<dbReference type="AlphaFoldDB" id="A0AAP0DIN9"/>
<dbReference type="InterPro" id="IPR038376">
    <property type="entry name" value="ATP_synth_asu_C_sf"/>
</dbReference>
<dbReference type="EMBL" id="JBCNJP010000010">
    <property type="protein sequence ID" value="KAK9071799.1"/>
    <property type="molecule type" value="Genomic_DNA"/>
</dbReference>
<organism evidence="4 5">
    <name type="scientific">Deinandra increscens subsp. villosa</name>
    <dbReference type="NCBI Taxonomy" id="3103831"/>
    <lineage>
        <taxon>Eukaryota</taxon>
        <taxon>Viridiplantae</taxon>
        <taxon>Streptophyta</taxon>
        <taxon>Embryophyta</taxon>
        <taxon>Tracheophyta</taxon>
        <taxon>Spermatophyta</taxon>
        <taxon>Magnoliopsida</taxon>
        <taxon>eudicotyledons</taxon>
        <taxon>Gunneridae</taxon>
        <taxon>Pentapetalae</taxon>
        <taxon>asterids</taxon>
        <taxon>campanulids</taxon>
        <taxon>Asterales</taxon>
        <taxon>Asteraceae</taxon>
        <taxon>Asteroideae</taxon>
        <taxon>Heliantheae alliance</taxon>
        <taxon>Madieae</taxon>
        <taxon>Madiinae</taxon>
        <taxon>Deinandra</taxon>
    </lineage>
</organism>
<evidence type="ECO:0000313" key="4">
    <source>
        <dbReference type="EMBL" id="KAK9071799.1"/>
    </source>
</evidence>
<keyword evidence="2" id="KW-0812">Transmembrane</keyword>
<keyword evidence="2" id="KW-0472">Membrane</keyword>